<comment type="caution">
    <text evidence="4">The sequence shown here is derived from an EMBL/GenBank/DDBJ whole genome shotgun (WGS) entry which is preliminary data.</text>
</comment>
<sequence>MIPSEANAPVLKLQDIHKTFSGITAIENFSLEVYPGEIVALVGDNGAGKSTLIKIISGVYSPTSGTISIEGETVTMSNATMARSHGIEVVYQDLALADQQSVYMNMFLGREPVNGFGLLDRRRMIAETESLVKELDVRIPSAHATIRDLSGGQRQGVAIARATHWASKLILLDEPTAALGVAETAKVEEIVLSLKRRNIGVLIISHSLDQVFRLSDRICVLRRGKQIGVRETAKTDKNEIIAMITGLQPV</sequence>
<dbReference type="InterPro" id="IPR003593">
    <property type="entry name" value="AAA+_ATPase"/>
</dbReference>
<evidence type="ECO:0000259" key="3">
    <source>
        <dbReference type="PROSITE" id="PS50893"/>
    </source>
</evidence>
<evidence type="ECO:0000256" key="1">
    <source>
        <dbReference type="ARBA" id="ARBA00022741"/>
    </source>
</evidence>
<organism evidence="4 5">
    <name type="scientific">Mesorhizobium retamae</name>
    <dbReference type="NCBI Taxonomy" id="2912854"/>
    <lineage>
        <taxon>Bacteria</taxon>
        <taxon>Pseudomonadati</taxon>
        <taxon>Pseudomonadota</taxon>
        <taxon>Alphaproteobacteria</taxon>
        <taxon>Hyphomicrobiales</taxon>
        <taxon>Phyllobacteriaceae</taxon>
        <taxon>Mesorhizobium</taxon>
    </lineage>
</organism>
<evidence type="ECO:0000313" key="4">
    <source>
        <dbReference type="EMBL" id="MCG7504100.1"/>
    </source>
</evidence>
<dbReference type="Gene3D" id="3.40.50.300">
    <property type="entry name" value="P-loop containing nucleotide triphosphate hydrolases"/>
    <property type="match status" value="1"/>
</dbReference>
<dbReference type="PANTHER" id="PTHR43790">
    <property type="entry name" value="CARBOHYDRATE TRANSPORT ATP-BINDING PROTEIN MG119-RELATED"/>
    <property type="match status" value="1"/>
</dbReference>
<dbReference type="RefSeq" id="WP_239362125.1">
    <property type="nucleotide sequence ID" value="NZ_JAKREW010000002.1"/>
</dbReference>
<dbReference type="PROSITE" id="PS50893">
    <property type="entry name" value="ABC_TRANSPORTER_2"/>
    <property type="match status" value="1"/>
</dbReference>
<dbReference type="SUPFAM" id="SSF52540">
    <property type="entry name" value="P-loop containing nucleoside triphosphate hydrolases"/>
    <property type="match status" value="1"/>
</dbReference>
<dbReference type="PANTHER" id="PTHR43790:SF8">
    <property type="entry name" value="SUGAR ABC TRANSPORTER ATP-BINDING PROTEIN"/>
    <property type="match status" value="1"/>
</dbReference>
<dbReference type="InterPro" id="IPR050107">
    <property type="entry name" value="ABC_carbohydrate_import_ATPase"/>
</dbReference>
<evidence type="ECO:0000256" key="2">
    <source>
        <dbReference type="ARBA" id="ARBA00022840"/>
    </source>
</evidence>
<dbReference type="SMART" id="SM00382">
    <property type="entry name" value="AAA"/>
    <property type="match status" value="1"/>
</dbReference>
<name>A0ABS9Q9N2_9HYPH</name>
<dbReference type="InterPro" id="IPR003439">
    <property type="entry name" value="ABC_transporter-like_ATP-bd"/>
</dbReference>
<proteinExistence type="predicted"/>
<dbReference type="CDD" id="cd03216">
    <property type="entry name" value="ABC_Carb_Monos_I"/>
    <property type="match status" value="1"/>
</dbReference>
<keyword evidence="1" id="KW-0547">Nucleotide-binding</keyword>
<dbReference type="Pfam" id="PF00005">
    <property type="entry name" value="ABC_tran"/>
    <property type="match status" value="1"/>
</dbReference>
<keyword evidence="2 4" id="KW-0067">ATP-binding</keyword>
<dbReference type="GO" id="GO:0005524">
    <property type="term" value="F:ATP binding"/>
    <property type="evidence" value="ECO:0007669"/>
    <property type="project" value="UniProtKB-KW"/>
</dbReference>
<dbReference type="Proteomes" id="UP001201701">
    <property type="component" value="Unassembled WGS sequence"/>
</dbReference>
<evidence type="ECO:0000313" key="5">
    <source>
        <dbReference type="Proteomes" id="UP001201701"/>
    </source>
</evidence>
<dbReference type="EMBL" id="JAKREW010000002">
    <property type="protein sequence ID" value="MCG7504100.1"/>
    <property type="molecule type" value="Genomic_DNA"/>
</dbReference>
<keyword evidence="5" id="KW-1185">Reference proteome</keyword>
<dbReference type="InterPro" id="IPR027417">
    <property type="entry name" value="P-loop_NTPase"/>
</dbReference>
<protein>
    <submittedName>
        <fullName evidence="4">ATP-binding cassette domain-containing protein</fullName>
    </submittedName>
</protein>
<reference evidence="4 5" key="1">
    <citation type="submission" date="2022-02" db="EMBL/GenBank/DDBJ databases">
        <title>Draft genome sequence of Mezorhizobium retamae strain IRAMC:0171 isolated from Retama raetam nodules.</title>
        <authorList>
            <person name="Bengaied R."/>
            <person name="Sbissi I."/>
            <person name="Huber K."/>
            <person name="Ghodbane F."/>
            <person name="Nouioui I."/>
            <person name="Tarhouni M."/>
            <person name="Gtari M."/>
        </authorList>
    </citation>
    <scope>NUCLEOTIDE SEQUENCE [LARGE SCALE GENOMIC DNA]</scope>
    <source>
        <strain evidence="4 5">IRAMC:0171</strain>
    </source>
</reference>
<gene>
    <name evidence="4" type="ORF">L4923_03615</name>
</gene>
<accession>A0ABS9Q9N2</accession>
<feature type="domain" description="ABC transporter" evidence="3">
    <location>
        <begin position="11"/>
        <end position="248"/>
    </location>
</feature>